<keyword evidence="3" id="KW-1185">Reference proteome</keyword>
<proteinExistence type="predicted"/>
<dbReference type="SUPFAM" id="SSF51182">
    <property type="entry name" value="RmlC-like cupins"/>
    <property type="match status" value="1"/>
</dbReference>
<organism evidence="2 3">
    <name type="scientific">Halogranum gelatinilyticum</name>
    <dbReference type="NCBI Taxonomy" id="660521"/>
    <lineage>
        <taxon>Archaea</taxon>
        <taxon>Methanobacteriati</taxon>
        <taxon>Methanobacteriota</taxon>
        <taxon>Stenosarchaea group</taxon>
        <taxon>Halobacteria</taxon>
        <taxon>Halobacteriales</taxon>
        <taxon>Haloferacaceae</taxon>
    </lineage>
</organism>
<evidence type="ECO:0000259" key="1">
    <source>
        <dbReference type="Pfam" id="PF07883"/>
    </source>
</evidence>
<dbReference type="InterPro" id="IPR052535">
    <property type="entry name" value="Bacilysin_H2HPP_isomerase"/>
</dbReference>
<gene>
    <name evidence="2" type="ORF">SAMN04487949_2152</name>
</gene>
<evidence type="ECO:0000313" key="3">
    <source>
        <dbReference type="Proteomes" id="UP000199451"/>
    </source>
</evidence>
<dbReference type="Gene3D" id="2.60.120.10">
    <property type="entry name" value="Jelly Rolls"/>
    <property type="match status" value="1"/>
</dbReference>
<dbReference type="PANTHER" id="PTHR40112:SF1">
    <property type="entry name" value="H2HPP ISOMERASE"/>
    <property type="match status" value="1"/>
</dbReference>
<feature type="domain" description="Cupin type-2" evidence="1">
    <location>
        <begin position="50"/>
        <end position="118"/>
    </location>
</feature>
<dbReference type="InterPro" id="IPR014710">
    <property type="entry name" value="RmlC-like_jellyroll"/>
</dbReference>
<protein>
    <submittedName>
        <fullName evidence="2">Cupin domain protein</fullName>
    </submittedName>
</protein>
<accession>A0A1G9UE66</accession>
<name>A0A1G9UE66_9EURY</name>
<evidence type="ECO:0000313" key="2">
    <source>
        <dbReference type="EMBL" id="SDM58113.1"/>
    </source>
</evidence>
<dbReference type="InterPro" id="IPR013096">
    <property type="entry name" value="Cupin_2"/>
</dbReference>
<dbReference type="Pfam" id="PF07883">
    <property type="entry name" value="Cupin_2"/>
    <property type="match status" value="1"/>
</dbReference>
<dbReference type="EMBL" id="FNHL01000002">
    <property type="protein sequence ID" value="SDM58113.1"/>
    <property type="molecule type" value="Genomic_DNA"/>
</dbReference>
<dbReference type="CDD" id="cd02238">
    <property type="entry name" value="cupin_KdgF"/>
    <property type="match status" value="1"/>
</dbReference>
<dbReference type="Proteomes" id="UP000199451">
    <property type="component" value="Unassembled WGS sequence"/>
</dbReference>
<sequence length="129" mass="13965">MPTGDTLNTESREDALMERVTHDDVDTVAAIEGVHLTQMAAGEKMSVQEFVIDPGAAVEKHDHPHEQTGYIVEGTLTFVVDGEEEIVVGPGDSYVIPGEEPHAAENRGDETVVGVDIFSPPRTNAPWEE</sequence>
<dbReference type="PANTHER" id="PTHR40112">
    <property type="entry name" value="H2HPP ISOMERASE"/>
    <property type="match status" value="1"/>
</dbReference>
<reference evidence="3" key="1">
    <citation type="submission" date="2016-10" db="EMBL/GenBank/DDBJ databases">
        <authorList>
            <person name="Varghese N."/>
            <person name="Submissions S."/>
        </authorList>
    </citation>
    <scope>NUCLEOTIDE SEQUENCE [LARGE SCALE GENOMIC DNA]</scope>
    <source>
        <strain evidence="3">CGMCC 1.10119</strain>
    </source>
</reference>
<dbReference type="InterPro" id="IPR011051">
    <property type="entry name" value="RmlC_Cupin_sf"/>
</dbReference>
<dbReference type="STRING" id="660521.SAMN04487949_2152"/>
<dbReference type="AlphaFoldDB" id="A0A1G9UE66"/>